<dbReference type="EMBL" id="FOLX01000001">
    <property type="protein sequence ID" value="SFC69220.1"/>
    <property type="molecule type" value="Genomic_DNA"/>
</dbReference>
<dbReference type="InterPro" id="IPR011992">
    <property type="entry name" value="EF-hand-dom_pair"/>
</dbReference>
<keyword evidence="4" id="KW-1185">Reference proteome</keyword>
<dbReference type="InterPro" id="IPR002048">
    <property type="entry name" value="EF_hand_dom"/>
</dbReference>
<evidence type="ECO:0000313" key="4">
    <source>
        <dbReference type="Proteomes" id="UP000231644"/>
    </source>
</evidence>
<dbReference type="SUPFAM" id="SSF47473">
    <property type="entry name" value="EF-hand"/>
    <property type="match status" value="1"/>
</dbReference>
<evidence type="ECO:0000259" key="2">
    <source>
        <dbReference type="PROSITE" id="PS50222"/>
    </source>
</evidence>
<dbReference type="RefSeq" id="WP_093453455.1">
    <property type="nucleotide sequence ID" value="NZ_FNZG01000004.1"/>
</dbReference>
<feature type="chain" id="PRO_5014182928" description="EF-hand domain-containing protein" evidence="1">
    <location>
        <begin position="23"/>
        <end position="81"/>
    </location>
</feature>
<dbReference type="AlphaFoldDB" id="A0A1I1LIA2"/>
<protein>
    <recommendedName>
        <fullName evidence="2">EF-hand domain-containing protein</fullName>
    </recommendedName>
</protein>
<evidence type="ECO:0000256" key="1">
    <source>
        <dbReference type="SAM" id="SignalP"/>
    </source>
</evidence>
<organism evidence="3 4">
    <name type="scientific">Pseudooceanicola nitratireducens</name>
    <dbReference type="NCBI Taxonomy" id="517719"/>
    <lineage>
        <taxon>Bacteria</taxon>
        <taxon>Pseudomonadati</taxon>
        <taxon>Pseudomonadota</taxon>
        <taxon>Alphaproteobacteria</taxon>
        <taxon>Rhodobacterales</taxon>
        <taxon>Paracoccaceae</taxon>
        <taxon>Pseudooceanicola</taxon>
    </lineage>
</organism>
<proteinExistence type="predicted"/>
<gene>
    <name evidence="3" type="ORF">SAMN05421762_1824</name>
</gene>
<reference evidence="3 4" key="1">
    <citation type="submission" date="2016-10" db="EMBL/GenBank/DDBJ databases">
        <authorList>
            <person name="de Groot N.N."/>
        </authorList>
    </citation>
    <scope>NUCLEOTIDE SEQUENCE [LARGE SCALE GENOMIC DNA]</scope>
    <source>
        <strain evidence="3 4">DSM 29619</strain>
    </source>
</reference>
<dbReference type="Gene3D" id="1.10.238.10">
    <property type="entry name" value="EF-hand"/>
    <property type="match status" value="1"/>
</dbReference>
<dbReference type="PROSITE" id="PS50222">
    <property type="entry name" value="EF_HAND_2"/>
    <property type="match status" value="1"/>
</dbReference>
<dbReference type="GO" id="GO:0005509">
    <property type="term" value="F:calcium ion binding"/>
    <property type="evidence" value="ECO:0007669"/>
    <property type="project" value="InterPro"/>
</dbReference>
<feature type="domain" description="EF-hand" evidence="2">
    <location>
        <begin position="43"/>
        <end position="78"/>
    </location>
</feature>
<dbReference type="STRING" id="517719.SAMN05421762_1824"/>
<sequence>MTNKLTRFGIVAIALLATPALAETMVEDTDGNGTFSMEEVAVAYPELTDELFSQIDTDASGDVSQDELTAAVEAGVLVTQG</sequence>
<name>A0A1I1LIA2_9RHOB</name>
<dbReference type="OrthoDB" id="5470953at2"/>
<keyword evidence="1" id="KW-0732">Signal</keyword>
<dbReference type="Proteomes" id="UP000231644">
    <property type="component" value="Unassembled WGS sequence"/>
</dbReference>
<feature type="signal peptide" evidence="1">
    <location>
        <begin position="1"/>
        <end position="22"/>
    </location>
</feature>
<evidence type="ECO:0000313" key="3">
    <source>
        <dbReference type="EMBL" id="SFC69220.1"/>
    </source>
</evidence>
<accession>A0A1I1LIA2</accession>
<dbReference type="InterPro" id="IPR018247">
    <property type="entry name" value="EF_Hand_1_Ca_BS"/>
</dbReference>
<dbReference type="PROSITE" id="PS00018">
    <property type="entry name" value="EF_HAND_1"/>
    <property type="match status" value="1"/>
</dbReference>